<dbReference type="InterPro" id="IPR036249">
    <property type="entry name" value="Thioredoxin-like_sf"/>
</dbReference>
<dbReference type="Pfam" id="PF00578">
    <property type="entry name" value="AhpC-TSA"/>
    <property type="match status" value="1"/>
</dbReference>
<dbReference type="InterPro" id="IPR013766">
    <property type="entry name" value="Thioredoxin_domain"/>
</dbReference>
<evidence type="ECO:0000313" key="2">
    <source>
        <dbReference type="EMBL" id="RZU75386.1"/>
    </source>
</evidence>
<organism evidence="2 3">
    <name type="scientific">Micromonospora kangleipakensis</name>
    <dbReference type="NCBI Taxonomy" id="1077942"/>
    <lineage>
        <taxon>Bacteria</taxon>
        <taxon>Bacillati</taxon>
        <taxon>Actinomycetota</taxon>
        <taxon>Actinomycetes</taxon>
        <taxon>Micromonosporales</taxon>
        <taxon>Micromonosporaceae</taxon>
        <taxon>Micromonospora</taxon>
    </lineage>
</organism>
<dbReference type="Pfam" id="PF17991">
    <property type="entry name" value="Thioredoxin_10"/>
    <property type="match status" value="1"/>
</dbReference>
<dbReference type="Gene3D" id="3.40.30.10">
    <property type="entry name" value="Glutaredoxin"/>
    <property type="match status" value="1"/>
</dbReference>
<dbReference type="PANTHER" id="PTHR42852">
    <property type="entry name" value="THIOL:DISULFIDE INTERCHANGE PROTEIN DSBE"/>
    <property type="match status" value="1"/>
</dbReference>
<dbReference type="SUPFAM" id="SSF52833">
    <property type="entry name" value="Thioredoxin-like"/>
    <property type="match status" value="1"/>
</dbReference>
<dbReference type="InterPro" id="IPR000866">
    <property type="entry name" value="AhpC/TSA"/>
</dbReference>
<comment type="caution">
    <text evidence="2">The sequence shown here is derived from an EMBL/GenBank/DDBJ whole genome shotgun (WGS) entry which is preliminary data.</text>
</comment>
<evidence type="ECO:0000313" key="3">
    <source>
        <dbReference type="Proteomes" id="UP000294114"/>
    </source>
</evidence>
<dbReference type="InterPro" id="IPR041017">
    <property type="entry name" value="Thioredoxin_10"/>
</dbReference>
<keyword evidence="3" id="KW-1185">Reference proteome</keyword>
<protein>
    <submittedName>
        <fullName evidence="2">AhpC/TSA family protein</fullName>
    </submittedName>
</protein>
<dbReference type="InterPro" id="IPR050553">
    <property type="entry name" value="Thioredoxin_ResA/DsbE_sf"/>
</dbReference>
<reference evidence="2 3" key="1">
    <citation type="submission" date="2019-02" db="EMBL/GenBank/DDBJ databases">
        <title>Sequencing the genomes of 1000 actinobacteria strains.</title>
        <authorList>
            <person name="Klenk H.-P."/>
        </authorList>
    </citation>
    <scope>NUCLEOTIDE SEQUENCE [LARGE SCALE GENOMIC DNA]</scope>
    <source>
        <strain evidence="2 3">DSM 45612</strain>
    </source>
</reference>
<proteinExistence type="predicted"/>
<dbReference type="PROSITE" id="PS51352">
    <property type="entry name" value="THIOREDOXIN_2"/>
    <property type="match status" value="1"/>
</dbReference>
<dbReference type="EMBL" id="SHLD01000001">
    <property type="protein sequence ID" value="RZU75386.1"/>
    <property type="molecule type" value="Genomic_DNA"/>
</dbReference>
<gene>
    <name evidence="2" type="ORF">EV384_3926</name>
</gene>
<accession>A0A4V2GDC3</accession>
<dbReference type="GO" id="GO:0016209">
    <property type="term" value="F:antioxidant activity"/>
    <property type="evidence" value="ECO:0007669"/>
    <property type="project" value="InterPro"/>
</dbReference>
<dbReference type="GO" id="GO:0016491">
    <property type="term" value="F:oxidoreductase activity"/>
    <property type="evidence" value="ECO:0007669"/>
    <property type="project" value="InterPro"/>
</dbReference>
<sequence length="309" mass="35058">MPSLGGATEWLSSEPLGPAELRRHVVLVNFWTLTCINWLRQEPYVRAWSQAYRSDGLVVIGVHTPEFSFEHEIDRVRQAIMARAIDYPVAVDNDYEIWSAFDNHYWPALYFVDADGIIRDTHFGEGRYEQSERVIQRLLGIERELVPVEGLGVEAEADWDHLRTPETYLGYSRSEHFASPDGAAFDERRAYEFPESLRVNHWALAGEWTIGSENVVLDQAGGSIAYRFHARDAHLVLSPGARESIPFRVLLDGEAPGLSHGVDVDEDGNGLLRDGRLYQLAREHDAVRERTLEITFLEPGAEAYVFTFG</sequence>
<dbReference type="Proteomes" id="UP000294114">
    <property type="component" value="Unassembled WGS sequence"/>
</dbReference>
<name>A0A4V2GDC3_9ACTN</name>
<feature type="domain" description="Thioredoxin" evidence="1">
    <location>
        <begin position="1"/>
        <end position="140"/>
    </location>
</feature>
<dbReference type="Gene3D" id="2.60.120.260">
    <property type="entry name" value="Galactose-binding domain-like"/>
    <property type="match status" value="1"/>
</dbReference>
<dbReference type="OrthoDB" id="9811352at2"/>
<evidence type="ECO:0000259" key="1">
    <source>
        <dbReference type="PROSITE" id="PS51352"/>
    </source>
</evidence>
<dbReference type="AlphaFoldDB" id="A0A4V2GDC3"/>
<dbReference type="PANTHER" id="PTHR42852:SF13">
    <property type="entry name" value="PROTEIN DIPZ"/>
    <property type="match status" value="1"/>
</dbReference>